<dbReference type="PATRIC" id="fig|135735.6.peg.3385"/>
<keyword evidence="10" id="KW-0547">Nucleotide-binding</keyword>
<name>A0A1X7DH29_9BACI</name>
<dbReference type="GO" id="GO:0003677">
    <property type="term" value="F:DNA binding"/>
    <property type="evidence" value="ECO:0007669"/>
    <property type="project" value="UniProtKB-UniRule"/>
</dbReference>
<feature type="region of interest" description="Disordered" evidence="11">
    <location>
        <begin position="390"/>
        <end position="423"/>
    </location>
</feature>
<dbReference type="NCBIfam" id="NF004189">
    <property type="entry name" value="PRK05644.1"/>
    <property type="match status" value="1"/>
</dbReference>
<dbReference type="CDD" id="cd16928">
    <property type="entry name" value="HATPase_GyrB-like"/>
    <property type="match status" value="1"/>
</dbReference>
<dbReference type="GO" id="GO:0005694">
    <property type="term" value="C:chromosome"/>
    <property type="evidence" value="ECO:0007669"/>
    <property type="project" value="InterPro"/>
</dbReference>
<evidence type="ECO:0000313" key="12">
    <source>
        <dbReference type="EMBL" id="AKO93429.1"/>
    </source>
</evidence>
<dbReference type="PANTHER" id="PTHR45866">
    <property type="entry name" value="DNA GYRASE/TOPOISOMERASE SUBUNIT B"/>
    <property type="match status" value="1"/>
</dbReference>
<comment type="cofactor">
    <cofactor evidence="2">
        <name>Mg(2+)</name>
        <dbReference type="ChEBI" id="CHEBI:18420"/>
    </cofactor>
</comment>
<organism evidence="12 13">
    <name type="scientific">Priestia filamentosa</name>
    <dbReference type="NCBI Taxonomy" id="1402861"/>
    <lineage>
        <taxon>Bacteria</taxon>
        <taxon>Bacillati</taxon>
        <taxon>Bacillota</taxon>
        <taxon>Bacilli</taxon>
        <taxon>Bacillales</taxon>
        <taxon>Bacillaceae</taxon>
        <taxon>Priestia</taxon>
    </lineage>
</organism>
<dbReference type="InterPro" id="IPR014721">
    <property type="entry name" value="Ribsml_uS5_D2-typ_fold_subgr"/>
</dbReference>
<dbReference type="Pfam" id="PF02518">
    <property type="entry name" value="HATPase_c"/>
    <property type="match status" value="1"/>
</dbReference>
<dbReference type="InterPro" id="IPR018522">
    <property type="entry name" value="TopoIIA_CS"/>
</dbReference>
<keyword evidence="5" id="KW-0460">Magnesium</keyword>
<evidence type="ECO:0000256" key="4">
    <source>
        <dbReference type="ARBA" id="ARBA00022723"/>
    </source>
</evidence>
<proteinExistence type="inferred from homology"/>
<dbReference type="SUPFAM" id="SSF56719">
    <property type="entry name" value="Type II DNA topoisomerase"/>
    <property type="match status" value="1"/>
</dbReference>
<dbReference type="InterPro" id="IPR036890">
    <property type="entry name" value="HATPase_C_sf"/>
</dbReference>
<dbReference type="Gene3D" id="3.30.565.10">
    <property type="entry name" value="Histidine kinase-like ATPase, C-terminal domain"/>
    <property type="match status" value="1"/>
</dbReference>
<keyword evidence="13" id="KW-1185">Reference proteome</keyword>
<dbReference type="FunFam" id="3.30.230.10:FF:000005">
    <property type="entry name" value="DNA gyrase subunit B"/>
    <property type="match status" value="1"/>
</dbReference>
<dbReference type="GeneID" id="93700692"/>
<feature type="binding site" evidence="10">
    <location>
        <position position="49"/>
    </location>
    <ligand>
        <name>ATP</name>
        <dbReference type="ChEBI" id="CHEBI:30616"/>
    </ligand>
</feature>
<evidence type="ECO:0000256" key="6">
    <source>
        <dbReference type="ARBA" id="ARBA00023029"/>
    </source>
</evidence>
<dbReference type="InterPro" id="IPR006171">
    <property type="entry name" value="TOPRIM_dom"/>
</dbReference>
<gene>
    <name evidence="10" type="primary">parE</name>
    <name evidence="12" type="ORF">BEH_15945</name>
</gene>
<dbReference type="HAMAP" id="MF_00939">
    <property type="entry name" value="ParE_type2"/>
    <property type="match status" value="1"/>
</dbReference>
<dbReference type="Pfam" id="PF00986">
    <property type="entry name" value="DNA_gyraseB_C"/>
    <property type="match status" value="1"/>
</dbReference>
<dbReference type="PRINTS" id="PR01159">
    <property type="entry name" value="DNAGYRASEB"/>
</dbReference>
<reference evidence="13" key="2">
    <citation type="submission" date="2015-06" db="EMBL/GenBank/DDBJ databases">
        <title>Genome Sequence of Bacillus endophyticus and Analysis of its Companion Mechanism in the Ketogulonigenium vulgare-Bacillus strain Consortium.</title>
        <authorList>
            <person name="Jia N."/>
            <person name="Du J."/>
            <person name="Ding M.-Z."/>
            <person name="Gao F."/>
            <person name="Yuan Y.-J."/>
        </authorList>
    </citation>
    <scope>NUCLEOTIDE SEQUENCE [LARGE SCALE GENOMIC DNA]</scope>
    <source>
        <strain evidence="13">Hbe603</strain>
    </source>
</reference>
<dbReference type="InterPro" id="IPR013759">
    <property type="entry name" value="Topo_IIA_B_C"/>
</dbReference>
<dbReference type="OrthoDB" id="9802808at2"/>
<dbReference type="FunFam" id="3.40.50.670:FF:000002">
    <property type="entry name" value="DNA gyrase subunit B"/>
    <property type="match status" value="1"/>
</dbReference>
<dbReference type="InterPro" id="IPR002288">
    <property type="entry name" value="DNA_gyrase_B_C"/>
</dbReference>
<dbReference type="SMART" id="SM00387">
    <property type="entry name" value="HATPase_c"/>
    <property type="match status" value="1"/>
</dbReference>
<accession>A0A0H4KMA1</accession>
<keyword evidence="8 10" id="KW-0413">Isomerase</keyword>
<feature type="binding site" evidence="10">
    <location>
        <begin position="116"/>
        <end position="122"/>
    </location>
    <ligand>
        <name>ATP</name>
        <dbReference type="ChEBI" id="CHEBI:30616"/>
    </ligand>
</feature>
<comment type="similarity">
    <text evidence="10">Belongs to the type II topoisomerase family. ParE type 2 subfamily.</text>
</comment>
<evidence type="ECO:0000256" key="2">
    <source>
        <dbReference type="ARBA" id="ARBA00001946"/>
    </source>
</evidence>
<comment type="subunit">
    <text evidence="9 10">Heterotetramer composed of ParC and ParE.</text>
</comment>
<comment type="catalytic activity">
    <reaction evidence="1 10">
        <text>ATP-dependent breakage, passage and rejoining of double-stranded DNA.</text>
        <dbReference type="EC" id="5.6.2.2"/>
    </reaction>
</comment>
<evidence type="ECO:0000256" key="5">
    <source>
        <dbReference type="ARBA" id="ARBA00022842"/>
    </source>
</evidence>
<dbReference type="CDD" id="cd00822">
    <property type="entry name" value="TopoII_Trans_DNA_gyrase"/>
    <property type="match status" value="1"/>
</dbReference>
<dbReference type="SUPFAM" id="SSF55874">
    <property type="entry name" value="ATPase domain of HSP90 chaperone/DNA topoisomerase II/histidine kinase"/>
    <property type="match status" value="1"/>
</dbReference>
<dbReference type="NCBIfam" id="TIGR01058">
    <property type="entry name" value="parE_Gpos"/>
    <property type="match status" value="1"/>
</dbReference>
<dbReference type="Pfam" id="PF00204">
    <property type="entry name" value="DNA_gyraseB"/>
    <property type="match status" value="1"/>
</dbReference>
<accession>A0A1X7DH29</accession>
<evidence type="ECO:0000256" key="7">
    <source>
        <dbReference type="ARBA" id="ARBA00023125"/>
    </source>
</evidence>
<keyword evidence="10" id="KW-0067">ATP-binding</keyword>
<dbReference type="GO" id="GO:0007059">
    <property type="term" value="P:chromosome segregation"/>
    <property type="evidence" value="ECO:0007669"/>
    <property type="project" value="UniProtKB-UniRule"/>
</dbReference>
<dbReference type="SUPFAM" id="SSF54211">
    <property type="entry name" value="Ribosomal protein S5 domain 2-like"/>
    <property type="match status" value="1"/>
</dbReference>
<dbReference type="PROSITE" id="PS00177">
    <property type="entry name" value="TOPOISOMERASE_II"/>
    <property type="match status" value="1"/>
</dbReference>
<keyword evidence="6 10" id="KW-0799">Topoisomerase</keyword>
<sequence>MTTKQSFSYNEDAIQVLEGLDAVRKRPGMYIGSTDSRGLHHLVYEVVDNSVDEALAGFGDYIKVTIHKDNSISVIDKGRGMPTGMHKLGKPTPEVILTVLHAGGKFGQGGYKTSGGLHGVGASVVNALSEWLVVTIKRDGIKYEQRFENGGKPVTTLEKVGKTNQTGTTIHFKPDPTIFSTTTYNYETLSERLRESAFLLKGMKIEIIDERHDEKALYHYENGIEAFVQYLNEDKDILHSVCSFEGEQNGIEIDFAFQFNDGYSENILSFVNNVRTKDGGTHEAGAKSAMTRAFNEYARRTNLLKERDKNLEGTDIREGLAAIVSVRVPEELLQFEGQTKGKLGTSEARSAVDAVVAEHLSYYLEENADVSSMLVKKAIKARLAREAARKAREEARTGKKRKKSEAVLSGKLTPAQSRNPNRNELYLVEGDSAGGSAKQGRDRRFQAVLPLRGKVINTEKAKLADIFKNEEINTIIHAIGAGVGPEFSVEDTNYDKVVIMTDADTDGAHIQVLLLTFFYRYMKDLIEAGKVFIALPPLYKVSKGSGKKEVIEYAWSDDELQGAIKKVGRGYMIQRYKGLGEMNADQLWETTMNPGTRTLIRVRIDDAARAERRVTTLMGDKVEPRRKWIESHVEFGLDEDPNILDNEHVTVAEEE</sequence>
<keyword evidence="4" id="KW-0479">Metal-binding</keyword>
<evidence type="ECO:0000256" key="10">
    <source>
        <dbReference type="HAMAP-Rule" id="MF_00939"/>
    </source>
</evidence>
<reference evidence="12 13" key="1">
    <citation type="journal article" date="2015" name="PLoS ONE">
        <title>Genome Sequence of Bacillus endophyticus and Analysis of Its Companion Mechanism in the Ketogulonigenium vulgare-Bacillus Strain Consortium.</title>
        <authorList>
            <person name="Jia N."/>
            <person name="Du J."/>
            <person name="Ding M.Z."/>
            <person name="Gao F."/>
            <person name="Yuan Y.J."/>
        </authorList>
    </citation>
    <scope>NUCLEOTIDE SEQUENCE [LARGE SCALE GENOMIC DNA]</scope>
    <source>
        <strain evidence="12 13">Hbe603</strain>
    </source>
</reference>
<dbReference type="PANTHER" id="PTHR45866:SF12">
    <property type="entry name" value="DNA TOPOISOMERASE 4 SUBUNIT B"/>
    <property type="match status" value="1"/>
</dbReference>
<dbReference type="GO" id="GO:0034335">
    <property type="term" value="F:DNA negative supercoiling activity"/>
    <property type="evidence" value="ECO:0007669"/>
    <property type="project" value="UniProtKB-ARBA"/>
</dbReference>
<dbReference type="FunFam" id="3.30.565.10:FF:000002">
    <property type="entry name" value="DNA gyrase subunit B"/>
    <property type="match status" value="1"/>
</dbReference>
<dbReference type="InterPro" id="IPR001241">
    <property type="entry name" value="Topo_IIA"/>
</dbReference>
<comment type="function">
    <text evidence="10">Topoisomerase IV is essential for chromosome segregation. It relaxes supercoiled DNA. Performs the decatenation events required during the replication of a circular DNA molecule.</text>
</comment>
<evidence type="ECO:0000256" key="9">
    <source>
        <dbReference type="ARBA" id="ARBA00063644"/>
    </source>
</evidence>
<feature type="binding site" evidence="10">
    <location>
        <position position="9"/>
    </location>
    <ligand>
        <name>ATP</name>
        <dbReference type="ChEBI" id="CHEBI:30616"/>
    </ligand>
</feature>
<feature type="binding site" evidence="10">
    <location>
        <position position="76"/>
    </location>
    <ligand>
        <name>ATP</name>
        <dbReference type="ChEBI" id="CHEBI:30616"/>
    </ligand>
</feature>
<dbReference type="PRINTS" id="PR00418">
    <property type="entry name" value="TPI2FAMILY"/>
</dbReference>
<keyword evidence="7 10" id="KW-0238">DNA-binding</keyword>
<dbReference type="InterPro" id="IPR005740">
    <property type="entry name" value="ParE_type2"/>
</dbReference>
<comment type="similarity">
    <text evidence="3">Belongs to the type II topoisomerase GyrB family.</text>
</comment>
<dbReference type="KEGG" id="beo:BEH_15945"/>
<dbReference type="GO" id="GO:0006265">
    <property type="term" value="P:DNA topological change"/>
    <property type="evidence" value="ECO:0007669"/>
    <property type="project" value="UniProtKB-UniRule"/>
</dbReference>
<dbReference type="AlphaFoldDB" id="A0A1X7DH29"/>
<evidence type="ECO:0000256" key="8">
    <source>
        <dbReference type="ARBA" id="ARBA00023235"/>
    </source>
</evidence>
<feature type="site" description="Interaction with DNA" evidence="10">
    <location>
        <position position="509"/>
    </location>
</feature>
<dbReference type="InterPro" id="IPR013760">
    <property type="entry name" value="Topo_IIA-like_dom_sf"/>
</dbReference>
<evidence type="ECO:0000256" key="11">
    <source>
        <dbReference type="SAM" id="MobiDB-lite"/>
    </source>
</evidence>
<dbReference type="EC" id="5.6.2.2" evidence="10"/>
<dbReference type="RefSeq" id="WP_019392292.1">
    <property type="nucleotide sequence ID" value="NZ_ALIM01000014.1"/>
</dbReference>
<dbReference type="Gene3D" id="3.30.230.10">
    <property type="match status" value="1"/>
</dbReference>
<dbReference type="InterPro" id="IPR003594">
    <property type="entry name" value="HATPase_dom"/>
</dbReference>
<feature type="site" description="Interaction with DNA" evidence="10">
    <location>
        <position position="625"/>
    </location>
</feature>
<dbReference type="Proteomes" id="UP000036202">
    <property type="component" value="Chromosome"/>
</dbReference>
<evidence type="ECO:0000256" key="3">
    <source>
        <dbReference type="ARBA" id="ARBA00010708"/>
    </source>
</evidence>
<dbReference type="EMBL" id="CP011974">
    <property type="protein sequence ID" value="AKO93429.1"/>
    <property type="molecule type" value="Genomic_DNA"/>
</dbReference>
<dbReference type="Gene3D" id="3.40.50.670">
    <property type="match status" value="1"/>
</dbReference>
<feature type="site" description="Interaction with DNA" evidence="10">
    <location>
        <position position="457"/>
    </location>
</feature>
<protein>
    <recommendedName>
        <fullName evidence="10">DNA topoisomerase 4 subunit B</fullName>
        <ecNumber evidence="10">5.6.2.2</ecNumber>
    </recommendedName>
    <alternativeName>
        <fullName evidence="10">Topoisomerase IV subunit B</fullName>
    </alternativeName>
</protein>
<feature type="binding site" evidence="10">
    <location>
        <position position="340"/>
    </location>
    <ligand>
        <name>ATP</name>
        <dbReference type="ChEBI" id="CHEBI:30616"/>
    </ligand>
</feature>
<evidence type="ECO:0000256" key="1">
    <source>
        <dbReference type="ARBA" id="ARBA00000185"/>
    </source>
</evidence>
<dbReference type="PROSITE" id="PS50880">
    <property type="entry name" value="TOPRIM"/>
    <property type="match status" value="1"/>
</dbReference>
<evidence type="ECO:0000313" key="13">
    <source>
        <dbReference type="Proteomes" id="UP000036202"/>
    </source>
</evidence>
<dbReference type="InterPro" id="IPR020568">
    <property type="entry name" value="Ribosomal_Su5_D2-typ_SF"/>
</dbReference>
<dbReference type="SMART" id="SM00433">
    <property type="entry name" value="TOP2c"/>
    <property type="match status" value="1"/>
</dbReference>
<dbReference type="GO" id="GO:0005524">
    <property type="term" value="F:ATP binding"/>
    <property type="evidence" value="ECO:0007669"/>
    <property type="project" value="UniProtKB-UniRule"/>
</dbReference>
<dbReference type="InterPro" id="IPR000565">
    <property type="entry name" value="Topo_IIA_B"/>
</dbReference>
<dbReference type="Pfam" id="PF01751">
    <property type="entry name" value="Toprim"/>
    <property type="match status" value="1"/>
</dbReference>
<dbReference type="GO" id="GO:0046872">
    <property type="term" value="F:metal ion binding"/>
    <property type="evidence" value="ECO:0007669"/>
    <property type="project" value="UniProtKB-KW"/>
</dbReference>
<dbReference type="InterPro" id="IPR013506">
    <property type="entry name" value="Topo_IIA_bsu_dom2"/>
</dbReference>